<evidence type="ECO:0000259" key="1">
    <source>
        <dbReference type="Pfam" id="PF00149"/>
    </source>
</evidence>
<dbReference type="OrthoDB" id="2351901at2"/>
<protein>
    <recommendedName>
        <fullName evidence="1">Calcineurin-like phosphoesterase domain-containing protein</fullName>
    </recommendedName>
</protein>
<gene>
    <name evidence="2" type="ORF">SLU01_19690</name>
</gene>
<dbReference type="Pfam" id="PF00149">
    <property type="entry name" value="Metallophos"/>
    <property type="match status" value="1"/>
</dbReference>
<accession>A0A511Z887</accession>
<sequence length="200" mass="22400">MKMQYAIIGDIHSSKEDLEKVLSHIKEQAPDATLIGTGDLFECTISKRNVASNRYTNLTEVMLLPEGFVEMLTFPSVIGNQEERILLITETDDPLLGILSAMPERIEVGAGEVVHGHQWKWGGAPWSLIEAEVTKSLTFYGHSHRSGLLRDGHEEKAVLFGHPYEVKDVQTLVNVGAVIEDKEWVLYDSFKDTVTFMKAD</sequence>
<dbReference type="SUPFAM" id="SSF56300">
    <property type="entry name" value="Metallo-dependent phosphatases"/>
    <property type="match status" value="1"/>
</dbReference>
<dbReference type="Proteomes" id="UP000321901">
    <property type="component" value="Unassembled WGS sequence"/>
</dbReference>
<dbReference type="InterPro" id="IPR029052">
    <property type="entry name" value="Metallo-depent_PP-like"/>
</dbReference>
<dbReference type="InterPro" id="IPR004843">
    <property type="entry name" value="Calcineurin-like_PHP"/>
</dbReference>
<reference evidence="2 3" key="1">
    <citation type="submission" date="2019-07" db="EMBL/GenBank/DDBJ databases">
        <title>Whole genome shotgun sequence of Sporosarcina luteola NBRC 105378.</title>
        <authorList>
            <person name="Hosoyama A."/>
            <person name="Uohara A."/>
            <person name="Ohji S."/>
            <person name="Ichikawa N."/>
        </authorList>
    </citation>
    <scope>NUCLEOTIDE SEQUENCE [LARGE SCALE GENOMIC DNA]</scope>
    <source>
        <strain evidence="2 3">NBRC 105378</strain>
    </source>
</reference>
<organism evidence="2 3">
    <name type="scientific">Sporosarcina luteola</name>
    <dbReference type="NCBI Taxonomy" id="582850"/>
    <lineage>
        <taxon>Bacteria</taxon>
        <taxon>Bacillati</taxon>
        <taxon>Bacillota</taxon>
        <taxon>Bacilli</taxon>
        <taxon>Bacillales</taxon>
        <taxon>Caryophanaceae</taxon>
        <taxon>Sporosarcina</taxon>
    </lineage>
</organism>
<dbReference type="EMBL" id="BJYL01000024">
    <property type="protein sequence ID" value="GEN83657.1"/>
    <property type="molecule type" value="Genomic_DNA"/>
</dbReference>
<name>A0A511Z887_9BACL</name>
<evidence type="ECO:0000313" key="3">
    <source>
        <dbReference type="Proteomes" id="UP000321901"/>
    </source>
</evidence>
<dbReference type="Gene3D" id="3.60.21.10">
    <property type="match status" value="1"/>
</dbReference>
<evidence type="ECO:0000313" key="2">
    <source>
        <dbReference type="EMBL" id="GEN83657.1"/>
    </source>
</evidence>
<dbReference type="RefSeq" id="WP_147057771.1">
    <property type="nucleotide sequence ID" value="NZ_BJYL01000024.1"/>
</dbReference>
<feature type="domain" description="Calcineurin-like phosphoesterase" evidence="1">
    <location>
        <begin position="3"/>
        <end position="82"/>
    </location>
</feature>
<comment type="caution">
    <text evidence="2">The sequence shown here is derived from an EMBL/GenBank/DDBJ whole genome shotgun (WGS) entry which is preliminary data.</text>
</comment>
<dbReference type="AlphaFoldDB" id="A0A511Z887"/>
<proteinExistence type="predicted"/>
<keyword evidence="3" id="KW-1185">Reference proteome</keyword>